<gene>
    <name evidence="4" type="ORF">J3R75_000273</name>
</gene>
<dbReference type="InterPro" id="IPR000415">
    <property type="entry name" value="Nitroreductase-like"/>
</dbReference>
<organism evidence="4 5">
    <name type="scientific">Oligosphaera ethanolica</name>
    <dbReference type="NCBI Taxonomy" id="760260"/>
    <lineage>
        <taxon>Bacteria</taxon>
        <taxon>Pseudomonadati</taxon>
        <taxon>Lentisphaerota</taxon>
        <taxon>Oligosphaeria</taxon>
        <taxon>Oligosphaerales</taxon>
        <taxon>Oligosphaeraceae</taxon>
        <taxon>Oligosphaera</taxon>
    </lineage>
</organism>
<dbReference type="CDD" id="cd02062">
    <property type="entry name" value="Nitro_FMN_reductase"/>
    <property type="match status" value="1"/>
</dbReference>
<comment type="caution">
    <text evidence="4">The sequence shown here is derived from an EMBL/GenBank/DDBJ whole genome shotgun (WGS) entry which is preliminary data.</text>
</comment>
<proteinExistence type="inferred from homology"/>
<feature type="domain" description="Nitroreductase" evidence="3">
    <location>
        <begin position="5"/>
        <end position="149"/>
    </location>
</feature>
<evidence type="ECO:0000313" key="4">
    <source>
        <dbReference type="EMBL" id="MDQ0288166.1"/>
    </source>
</evidence>
<dbReference type="PANTHER" id="PTHR43673:SF10">
    <property type="entry name" value="NADH DEHYDROGENASE_NAD(P)H NITROREDUCTASE XCC3605-RELATED"/>
    <property type="match status" value="1"/>
</dbReference>
<dbReference type="SUPFAM" id="SSF55469">
    <property type="entry name" value="FMN-dependent nitroreductase-like"/>
    <property type="match status" value="1"/>
</dbReference>
<name>A0AAE3VD33_9BACT</name>
<protein>
    <submittedName>
        <fullName evidence="4">Nitroreductase</fullName>
    </submittedName>
</protein>
<sequence>MLKLIKDRRTIRFFEQKAVPEEVLRQMIDGARVTSCAGNMQQLRYVVVASADMAEKVFAQTAWGAMVRPKRNPEWGKNAAMAYIAVLGPSDAAPMAHADAGAAIQSMQLVAQANGLGCCWLGAIQREPLRKLLQVSPSQQVMYLLAVGYPAEKPASEDVPAGASLRYYLDDQDVIHVPKLAPVDVARWC</sequence>
<dbReference type="Proteomes" id="UP001238163">
    <property type="component" value="Unassembled WGS sequence"/>
</dbReference>
<evidence type="ECO:0000259" key="3">
    <source>
        <dbReference type="Pfam" id="PF00881"/>
    </source>
</evidence>
<accession>A0AAE3VD33</accession>
<comment type="similarity">
    <text evidence="1">Belongs to the nitroreductase family.</text>
</comment>
<evidence type="ECO:0000256" key="2">
    <source>
        <dbReference type="ARBA" id="ARBA00023002"/>
    </source>
</evidence>
<dbReference type="RefSeq" id="WP_307259408.1">
    <property type="nucleotide sequence ID" value="NZ_JAUSVL010000001.1"/>
</dbReference>
<dbReference type="AlphaFoldDB" id="A0AAE3VD33"/>
<keyword evidence="5" id="KW-1185">Reference proteome</keyword>
<dbReference type="EMBL" id="JAUSVL010000001">
    <property type="protein sequence ID" value="MDQ0288166.1"/>
    <property type="molecule type" value="Genomic_DNA"/>
</dbReference>
<keyword evidence="2" id="KW-0560">Oxidoreductase</keyword>
<dbReference type="Gene3D" id="3.40.109.10">
    <property type="entry name" value="NADH Oxidase"/>
    <property type="match status" value="1"/>
</dbReference>
<dbReference type="Gene3D" id="2.20.180.10">
    <property type="entry name" value="putative fmn-dependent nitroreductase like domains"/>
    <property type="match status" value="1"/>
</dbReference>
<dbReference type="InterPro" id="IPR029479">
    <property type="entry name" value="Nitroreductase"/>
</dbReference>
<reference evidence="4" key="1">
    <citation type="submission" date="2023-07" db="EMBL/GenBank/DDBJ databases">
        <title>Genomic Encyclopedia of Type Strains, Phase IV (KMG-IV): sequencing the most valuable type-strain genomes for metagenomic binning, comparative biology and taxonomic classification.</title>
        <authorList>
            <person name="Goeker M."/>
        </authorList>
    </citation>
    <scope>NUCLEOTIDE SEQUENCE</scope>
    <source>
        <strain evidence="4">DSM 24202</strain>
    </source>
</reference>
<evidence type="ECO:0000313" key="5">
    <source>
        <dbReference type="Proteomes" id="UP001238163"/>
    </source>
</evidence>
<dbReference type="InterPro" id="IPR023312">
    <property type="entry name" value="Put_nitroreductase_C_bac"/>
</dbReference>
<evidence type="ECO:0000256" key="1">
    <source>
        <dbReference type="ARBA" id="ARBA00007118"/>
    </source>
</evidence>
<dbReference type="PANTHER" id="PTHR43673">
    <property type="entry name" value="NAD(P)H NITROREDUCTASE YDGI-RELATED"/>
    <property type="match status" value="1"/>
</dbReference>
<dbReference type="Pfam" id="PF00881">
    <property type="entry name" value="Nitroreductase"/>
    <property type="match status" value="1"/>
</dbReference>
<dbReference type="GO" id="GO:0016491">
    <property type="term" value="F:oxidoreductase activity"/>
    <property type="evidence" value="ECO:0007669"/>
    <property type="project" value="UniProtKB-KW"/>
</dbReference>